<keyword evidence="3" id="KW-1185">Reference proteome</keyword>
<proteinExistence type="predicted"/>
<dbReference type="Proteomes" id="UP000245119">
    <property type="component" value="Linkage Group LG10"/>
</dbReference>
<dbReference type="AlphaFoldDB" id="A0A2T7NRL5"/>
<organism evidence="2 3">
    <name type="scientific">Pomacea canaliculata</name>
    <name type="common">Golden apple snail</name>
    <dbReference type="NCBI Taxonomy" id="400727"/>
    <lineage>
        <taxon>Eukaryota</taxon>
        <taxon>Metazoa</taxon>
        <taxon>Spiralia</taxon>
        <taxon>Lophotrochozoa</taxon>
        <taxon>Mollusca</taxon>
        <taxon>Gastropoda</taxon>
        <taxon>Caenogastropoda</taxon>
        <taxon>Architaenioglossa</taxon>
        <taxon>Ampullarioidea</taxon>
        <taxon>Ampullariidae</taxon>
        <taxon>Pomacea</taxon>
    </lineage>
</organism>
<name>A0A2T7NRL5_POMCA</name>
<protein>
    <submittedName>
        <fullName evidence="2">Uncharacterized protein</fullName>
    </submittedName>
</protein>
<feature type="region of interest" description="Disordered" evidence="1">
    <location>
        <begin position="118"/>
        <end position="146"/>
    </location>
</feature>
<dbReference type="EMBL" id="PZQS01000010">
    <property type="protein sequence ID" value="PVD23819.1"/>
    <property type="molecule type" value="Genomic_DNA"/>
</dbReference>
<evidence type="ECO:0000313" key="2">
    <source>
        <dbReference type="EMBL" id="PVD23819.1"/>
    </source>
</evidence>
<gene>
    <name evidence="2" type="ORF">C0Q70_17093</name>
</gene>
<comment type="caution">
    <text evidence="2">The sequence shown here is derived from an EMBL/GenBank/DDBJ whole genome shotgun (WGS) entry which is preliminary data.</text>
</comment>
<accession>A0A2T7NRL5</accession>
<reference evidence="2 3" key="1">
    <citation type="submission" date="2018-04" db="EMBL/GenBank/DDBJ databases">
        <title>The genome of golden apple snail Pomacea canaliculata provides insight into stress tolerance and invasive adaptation.</title>
        <authorList>
            <person name="Liu C."/>
            <person name="Liu B."/>
            <person name="Ren Y."/>
            <person name="Zhang Y."/>
            <person name="Wang H."/>
            <person name="Li S."/>
            <person name="Jiang F."/>
            <person name="Yin L."/>
            <person name="Zhang G."/>
            <person name="Qian W."/>
            <person name="Fan W."/>
        </authorList>
    </citation>
    <scope>NUCLEOTIDE SEQUENCE [LARGE SCALE GENOMIC DNA]</scope>
    <source>
        <strain evidence="2">SZHN2017</strain>
        <tissue evidence="2">Muscle</tissue>
    </source>
</reference>
<sequence>MERCSADAMQHTDLRPTTLQLEWDTQITDASVSKVSKEETVAWTATVRVTGPATQTERATVRRAGSGQRLNTSVSGTVAVQLNKGIDIGINIGGISYYSSELKWVDVAKQSQEWITQRQSRNDWDTQEQNKVNWRPDGYPASLDGK</sequence>
<evidence type="ECO:0000256" key="1">
    <source>
        <dbReference type="SAM" id="MobiDB-lite"/>
    </source>
</evidence>
<evidence type="ECO:0000313" key="3">
    <source>
        <dbReference type="Proteomes" id="UP000245119"/>
    </source>
</evidence>